<reference evidence="2 3" key="1">
    <citation type="submission" date="2013-06" db="EMBL/GenBank/DDBJ databases">
        <title>The Genome Sequence of Acinetobacter gyllenbergii CIP 110306.</title>
        <authorList>
            <consortium name="The Broad Institute Genome Sequencing Platform"/>
            <consortium name="The Broad Institute Genome Sequencing Center for Infectious Disease"/>
            <person name="Cerqueira G."/>
            <person name="Feldgarden M."/>
            <person name="Courvalin P."/>
            <person name="Perichon B."/>
            <person name="Grillot-Courvalin C."/>
            <person name="Clermont D."/>
            <person name="Rocha E."/>
            <person name="Yoon E.-J."/>
            <person name="Nemec A."/>
            <person name="Young S.K."/>
            <person name="Zeng Q."/>
            <person name="Gargeya S."/>
            <person name="Fitzgerald M."/>
            <person name="Abouelleil A."/>
            <person name="Alvarado L."/>
            <person name="Berlin A.M."/>
            <person name="Chapman S.B."/>
            <person name="Dewar J."/>
            <person name="Goldberg J."/>
            <person name="Griggs A."/>
            <person name="Gujja S."/>
            <person name="Hansen M."/>
            <person name="Howarth C."/>
            <person name="Imamovic A."/>
            <person name="Larimer J."/>
            <person name="McCowan C."/>
            <person name="Murphy C."/>
            <person name="Pearson M."/>
            <person name="Priest M."/>
            <person name="Roberts A."/>
            <person name="Saif S."/>
            <person name="Shea T."/>
            <person name="Sykes S."/>
            <person name="Wortman J."/>
            <person name="Nusbaum C."/>
            <person name="Birren B."/>
        </authorList>
    </citation>
    <scope>NUCLEOTIDE SEQUENCE [LARGE SCALE GENOMIC DNA]</scope>
    <source>
        <strain evidence="2 3">CIP 110306</strain>
    </source>
</reference>
<evidence type="ECO:0000256" key="1">
    <source>
        <dbReference type="SAM" id="Phobius"/>
    </source>
</evidence>
<protein>
    <recommendedName>
        <fullName evidence="4">DUF2798 domain-containing protein</fullName>
    </recommendedName>
</protein>
<keyword evidence="3" id="KW-1185">Reference proteome</keyword>
<evidence type="ECO:0008006" key="4">
    <source>
        <dbReference type="Google" id="ProtNLM"/>
    </source>
</evidence>
<dbReference type="Proteomes" id="UP000014523">
    <property type="component" value="Unassembled WGS sequence"/>
</dbReference>
<evidence type="ECO:0000313" key="3">
    <source>
        <dbReference type="Proteomes" id="UP000014523"/>
    </source>
</evidence>
<accession>A0A829HBV9</accession>
<evidence type="ECO:0000313" key="2">
    <source>
        <dbReference type="EMBL" id="EPF73234.1"/>
    </source>
</evidence>
<sequence>MHIKEHDQVKAASLLFPLILSCMMSFLISGITTLKAVGFIDHFFSMWMSAWIVAWMFAFPSVLVCAPIAQRLVGWILKKR</sequence>
<comment type="caution">
    <text evidence="2">The sequence shown here is derived from an EMBL/GenBank/DDBJ whole genome shotgun (WGS) entry which is preliminary data.</text>
</comment>
<feature type="transmembrane region" description="Helical" evidence="1">
    <location>
        <begin position="12"/>
        <end position="34"/>
    </location>
</feature>
<gene>
    <name evidence="2" type="ORF">F957_03596</name>
</gene>
<organism evidence="2 3">
    <name type="scientific">Acinetobacter gyllenbergii CIP 110306 = MTCC 11365</name>
    <dbReference type="NCBI Taxonomy" id="1217657"/>
    <lineage>
        <taxon>Bacteria</taxon>
        <taxon>Pseudomonadati</taxon>
        <taxon>Pseudomonadota</taxon>
        <taxon>Gammaproteobacteria</taxon>
        <taxon>Moraxellales</taxon>
        <taxon>Moraxellaceae</taxon>
        <taxon>Acinetobacter</taxon>
    </lineage>
</organism>
<proteinExistence type="predicted"/>
<dbReference type="PROSITE" id="PS51257">
    <property type="entry name" value="PROKAR_LIPOPROTEIN"/>
    <property type="match status" value="1"/>
</dbReference>
<dbReference type="Pfam" id="PF11391">
    <property type="entry name" value="DUF2798"/>
    <property type="match status" value="1"/>
</dbReference>
<name>A0A829HBV9_9GAMM</name>
<dbReference type="AlphaFoldDB" id="A0A829HBV9"/>
<keyword evidence="1" id="KW-0472">Membrane</keyword>
<dbReference type="InterPro" id="IPR021529">
    <property type="entry name" value="DUF2798"/>
</dbReference>
<dbReference type="EMBL" id="ATGG01000046">
    <property type="protein sequence ID" value="EPF73234.1"/>
    <property type="molecule type" value="Genomic_DNA"/>
</dbReference>
<keyword evidence="1" id="KW-1133">Transmembrane helix</keyword>
<keyword evidence="1" id="KW-0812">Transmembrane</keyword>
<feature type="transmembrane region" description="Helical" evidence="1">
    <location>
        <begin position="46"/>
        <end position="69"/>
    </location>
</feature>